<organism evidence="2 3">
    <name type="scientific">Cercophora newfieldiana</name>
    <dbReference type="NCBI Taxonomy" id="92897"/>
    <lineage>
        <taxon>Eukaryota</taxon>
        <taxon>Fungi</taxon>
        <taxon>Dikarya</taxon>
        <taxon>Ascomycota</taxon>
        <taxon>Pezizomycotina</taxon>
        <taxon>Sordariomycetes</taxon>
        <taxon>Sordariomycetidae</taxon>
        <taxon>Sordariales</taxon>
        <taxon>Lasiosphaeriaceae</taxon>
        <taxon>Cercophora</taxon>
    </lineage>
</organism>
<comment type="caution">
    <text evidence="2">The sequence shown here is derived from an EMBL/GenBank/DDBJ whole genome shotgun (WGS) entry which is preliminary data.</text>
</comment>
<sequence>MDEPHAHAEEKQAPQSTQTRKRQLDSDDDKRQPKRARLTRKNLAAFDKMGKKKTSDPSDDSGSTKAISTTSSGFAIQAYKNGILDPRYSKPPTNLEDLHERHARSRETASPPEPAY</sequence>
<keyword evidence="3" id="KW-1185">Reference proteome</keyword>
<evidence type="ECO:0000256" key="1">
    <source>
        <dbReference type="SAM" id="MobiDB-lite"/>
    </source>
</evidence>
<feature type="compositionally biased region" description="Basic and acidic residues" evidence="1">
    <location>
        <begin position="22"/>
        <end position="31"/>
    </location>
</feature>
<dbReference type="EMBL" id="JAULSV010000001">
    <property type="protein sequence ID" value="KAK0655474.1"/>
    <property type="molecule type" value="Genomic_DNA"/>
</dbReference>
<name>A0AA40D063_9PEZI</name>
<dbReference type="Proteomes" id="UP001174936">
    <property type="component" value="Unassembled WGS sequence"/>
</dbReference>
<feature type="compositionally biased region" description="Basic and acidic residues" evidence="1">
    <location>
        <begin position="1"/>
        <end position="12"/>
    </location>
</feature>
<feature type="compositionally biased region" description="Polar residues" evidence="1">
    <location>
        <begin position="60"/>
        <end position="74"/>
    </location>
</feature>
<proteinExistence type="predicted"/>
<protein>
    <submittedName>
        <fullName evidence="2">Uncharacterized protein</fullName>
    </submittedName>
</protein>
<reference evidence="2" key="1">
    <citation type="submission" date="2023-06" db="EMBL/GenBank/DDBJ databases">
        <title>Genome-scale phylogeny and comparative genomics of the fungal order Sordariales.</title>
        <authorList>
            <consortium name="Lawrence Berkeley National Laboratory"/>
            <person name="Hensen N."/>
            <person name="Bonometti L."/>
            <person name="Westerberg I."/>
            <person name="Brannstrom I.O."/>
            <person name="Guillou S."/>
            <person name="Cros-Aarteil S."/>
            <person name="Calhoun S."/>
            <person name="Haridas S."/>
            <person name="Kuo A."/>
            <person name="Mondo S."/>
            <person name="Pangilinan J."/>
            <person name="Riley R."/>
            <person name="Labutti K."/>
            <person name="Andreopoulos B."/>
            <person name="Lipzen A."/>
            <person name="Chen C."/>
            <person name="Yanf M."/>
            <person name="Daum C."/>
            <person name="Ng V."/>
            <person name="Clum A."/>
            <person name="Steindorff A."/>
            <person name="Ohm R."/>
            <person name="Martin F."/>
            <person name="Silar P."/>
            <person name="Natvig D."/>
            <person name="Lalanne C."/>
            <person name="Gautier V."/>
            <person name="Ament-Velasquez S.L."/>
            <person name="Kruys A."/>
            <person name="Hutchinson M.I."/>
            <person name="Powell A.J."/>
            <person name="Barry K."/>
            <person name="Miller A.N."/>
            <person name="Grigoriev I.V."/>
            <person name="Debuchy R."/>
            <person name="Gladieux P."/>
            <person name="Thoren M.H."/>
            <person name="Johannesson H."/>
        </authorList>
    </citation>
    <scope>NUCLEOTIDE SEQUENCE</scope>
    <source>
        <strain evidence="2">SMH2532-1</strain>
    </source>
</reference>
<evidence type="ECO:0000313" key="2">
    <source>
        <dbReference type="EMBL" id="KAK0655474.1"/>
    </source>
</evidence>
<evidence type="ECO:0000313" key="3">
    <source>
        <dbReference type="Proteomes" id="UP001174936"/>
    </source>
</evidence>
<accession>A0AA40D063</accession>
<gene>
    <name evidence="2" type="ORF">B0T16DRAFT_397072</name>
</gene>
<dbReference type="AlphaFoldDB" id="A0AA40D063"/>
<feature type="region of interest" description="Disordered" evidence="1">
    <location>
        <begin position="1"/>
        <end position="116"/>
    </location>
</feature>